<dbReference type="EMBL" id="DUZY01000004">
    <property type="protein sequence ID" value="DAD38450.1"/>
    <property type="molecule type" value="Genomic_DNA"/>
</dbReference>
<protein>
    <submittedName>
        <fullName evidence="1">Uncharacterized protein</fullName>
    </submittedName>
</protein>
<comment type="caution">
    <text evidence="1">The sequence shown here is derived from an EMBL/GenBank/DDBJ whole genome shotgun (WGS) entry which is preliminary data.</text>
</comment>
<gene>
    <name evidence="1" type="ORF">HUJ06_009091</name>
</gene>
<keyword evidence="2" id="KW-1185">Reference proteome</keyword>
<name>A0A822Z158_NELNU</name>
<evidence type="ECO:0000313" key="1">
    <source>
        <dbReference type="EMBL" id="DAD38450.1"/>
    </source>
</evidence>
<reference evidence="1 2" key="1">
    <citation type="journal article" date="2020" name="Mol. Biol. Evol.">
        <title>Distinct Expression and Methylation Patterns for Genes with Different Fates following a Single Whole-Genome Duplication in Flowering Plants.</title>
        <authorList>
            <person name="Shi T."/>
            <person name="Rahmani R.S."/>
            <person name="Gugger P.F."/>
            <person name="Wang M."/>
            <person name="Li H."/>
            <person name="Zhang Y."/>
            <person name="Li Z."/>
            <person name="Wang Q."/>
            <person name="Van de Peer Y."/>
            <person name="Marchal K."/>
            <person name="Chen J."/>
        </authorList>
    </citation>
    <scope>NUCLEOTIDE SEQUENCE [LARGE SCALE GENOMIC DNA]</scope>
    <source>
        <tissue evidence="1">Leaf</tissue>
    </source>
</reference>
<dbReference type="Proteomes" id="UP000607653">
    <property type="component" value="Unassembled WGS sequence"/>
</dbReference>
<organism evidence="1 2">
    <name type="scientific">Nelumbo nucifera</name>
    <name type="common">Sacred lotus</name>
    <dbReference type="NCBI Taxonomy" id="4432"/>
    <lineage>
        <taxon>Eukaryota</taxon>
        <taxon>Viridiplantae</taxon>
        <taxon>Streptophyta</taxon>
        <taxon>Embryophyta</taxon>
        <taxon>Tracheophyta</taxon>
        <taxon>Spermatophyta</taxon>
        <taxon>Magnoliopsida</taxon>
        <taxon>Proteales</taxon>
        <taxon>Nelumbonaceae</taxon>
        <taxon>Nelumbo</taxon>
    </lineage>
</organism>
<accession>A0A822Z158</accession>
<dbReference type="AlphaFoldDB" id="A0A822Z158"/>
<sequence length="61" mass="7192">MLTIDAKTIYLDVAKFSIYRPYHGLVNLITRFCMKENLMFCDMKEHQKMKRQGPFCKGISS</sequence>
<evidence type="ECO:0000313" key="2">
    <source>
        <dbReference type="Proteomes" id="UP000607653"/>
    </source>
</evidence>
<proteinExistence type="predicted"/>